<feature type="compositionally biased region" description="Low complexity" evidence="1">
    <location>
        <begin position="55"/>
        <end position="65"/>
    </location>
</feature>
<evidence type="ECO:0000313" key="3">
    <source>
        <dbReference type="Proteomes" id="UP000799444"/>
    </source>
</evidence>
<feature type="compositionally biased region" description="Pro residues" evidence="1">
    <location>
        <begin position="66"/>
        <end position="93"/>
    </location>
</feature>
<sequence>MCLVKVREEEEVRIPNRVVVRTRSVSPVRRRSVQRVSRDVVRESRESREFREARPSPSYVSIPAPRTIPIPTPQPVPVFVEPPPAPLPPPPPSTHHHHGHHYVEVSPRSSVSSHSPSRASDYVVREREYRRERNYSPESSPRYESFRYVEPPPSESDRYEHYVRRERSRSRARSRDRDYGGYDGRGSFRETRERVVIVDDDGHRRREYRR</sequence>
<reference evidence="2" key="1">
    <citation type="journal article" date="2020" name="Stud. Mycol.">
        <title>101 Dothideomycetes genomes: a test case for predicting lifestyles and emergence of pathogens.</title>
        <authorList>
            <person name="Haridas S."/>
            <person name="Albert R."/>
            <person name="Binder M."/>
            <person name="Bloem J."/>
            <person name="Labutti K."/>
            <person name="Salamov A."/>
            <person name="Andreopoulos B."/>
            <person name="Baker S."/>
            <person name="Barry K."/>
            <person name="Bills G."/>
            <person name="Bluhm B."/>
            <person name="Cannon C."/>
            <person name="Castanera R."/>
            <person name="Culley D."/>
            <person name="Daum C."/>
            <person name="Ezra D."/>
            <person name="Gonzalez J."/>
            <person name="Henrissat B."/>
            <person name="Kuo A."/>
            <person name="Liang C."/>
            <person name="Lipzen A."/>
            <person name="Lutzoni F."/>
            <person name="Magnuson J."/>
            <person name="Mondo S."/>
            <person name="Nolan M."/>
            <person name="Ohm R."/>
            <person name="Pangilinan J."/>
            <person name="Park H.-J."/>
            <person name="Ramirez L."/>
            <person name="Alfaro M."/>
            <person name="Sun H."/>
            <person name="Tritt A."/>
            <person name="Yoshinaga Y."/>
            <person name="Zwiers L.-H."/>
            <person name="Turgeon B."/>
            <person name="Goodwin S."/>
            <person name="Spatafora J."/>
            <person name="Crous P."/>
            <person name="Grigoriev I."/>
        </authorList>
    </citation>
    <scope>NUCLEOTIDE SEQUENCE</scope>
    <source>
        <strain evidence="2">CBS 125425</strain>
    </source>
</reference>
<dbReference type="Proteomes" id="UP000799444">
    <property type="component" value="Unassembled WGS sequence"/>
</dbReference>
<gene>
    <name evidence="2" type="ORF">EJ04DRAFT_507961</name>
</gene>
<name>A0A9P4V5A8_9PLEO</name>
<feature type="compositionally biased region" description="Basic and acidic residues" evidence="1">
    <location>
        <begin position="173"/>
        <end position="210"/>
    </location>
</feature>
<feature type="compositionally biased region" description="Basic and acidic residues" evidence="1">
    <location>
        <begin position="123"/>
        <end position="135"/>
    </location>
</feature>
<dbReference type="EMBL" id="ML996100">
    <property type="protein sequence ID" value="KAF2740427.1"/>
    <property type="molecule type" value="Genomic_DNA"/>
</dbReference>
<keyword evidence="3" id="KW-1185">Reference proteome</keyword>
<protein>
    <submittedName>
        <fullName evidence="2">Uncharacterized protein</fullName>
    </submittedName>
</protein>
<evidence type="ECO:0000256" key="1">
    <source>
        <dbReference type="SAM" id="MobiDB-lite"/>
    </source>
</evidence>
<comment type="caution">
    <text evidence="2">The sequence shown here is derived from an EMBL/GenBank/DDBJ whole genome shotgun (WGS) entry which is preliminary data.</text>
</comment>
<feature type="compositionally biased region" description="Low complexity" evidence="1">
    <location>
        <begin position="104"/>
        <end position="120"/>
    </location>
</feature>
<feature type="compositionally biased region" description="Basic and acidic residues" evidence="1">
    <location>
        <begin position="36"/>
        <end position="54"/>
    </location>
</feature>
<proteinExistence type="predicted"/>
<organism evidence="2 3">
    <name type="scientific">Polyplosphaeria fusca</name>
    <dbReference type="NCBI Taxonomy" id="682080"/>
    <lineage>
        <taxon>Eukaryota</taxon>
        <taxon>Fungi</taxon>
        <taxon>Dikarya</taxon>
        <taxon>Ascomycota</taxon>
        <taxon>Pezizomycotina</taxon>
        <taxon>Dothideomycetes</taxon>
        <taxon>Pleosporomycetidae</taxon>
        <taxon>Pleosporales</taxon>
        <taxon>Tetraplosphaeriaceae</taxon>
        <taxon>Polyplosphaeria</taxon>
    </lineage>
</organism>
<feature type="region of interest" description="Disordered" evidence="1">
    <location>
        <begin position="24"/>
        <end position="210"/>
    </location>
</feature>
<dbReference type="AlphaFoldDB" id="A0A9P4V5A8"/>
<evidence type="ECO:0000313" key="2">
    <source>
        <dbReference type="EMBL" id="KAF2740427.1"/>
    </source>
</evidence>
<feature type="compositionally biased region" description="Basic and acidic residues" evidence="1">
    <location>
        <begin position="155"/>
        <end position="165"/>
    </location>
</feature>
<accession>A0A9P4V5A8</accession>